<evidence type="ECO:0000313" key="4">
    <source>
        <dbReference type="EMBL" id="QKD84994.1"/>
    </source>
</evidence>
<dbReference type="InterPro" id="IPR000644">
    <property type="entry name" value="CBS_dom"/>
</dbReference>
<name>A0A6M8BDV5_9CYAN</name>
<feature type="domain" description="CBS" evidence="3">
    <location>
        <begin position="9"/>
        <end position="67"/>
    </location>
</feature>
<evidence type="ECO:0000256" key="2">
    <source>
        <dbReference type="PROSITE-ProRule" id="PRU00703"/>
    </source>
</evidence>
<feature type="domain" description="CBS" evidence="3">
    <location>
        <begin position="76"/>
        <end position="133"/>
    </location>
</feature>
<dbReference type="SUPFAM" id="SSF54631">
    <property type="entry name" value="CBS-domain pair"/>
    <property type="match status" value="1"/>
</dbReference>
<gene>
    <name evidence="4" type="ORF">HPC62_15760</name>
</gene>
<evidence type="ECO:0000313" key="5">
    <source>
        <dbReference type="Proteomes" id="UP000505210"/>
    </source>
</evidence>
<dbReference type="Pfam" id="PF02672">
    <property type="entry name" value="CP12"/>
    <property type="match status" value="1"/>
</dbReference>
<dbReference type="Proteomes" id="UP000505210">
    <property type="component" value="Chromosome"/>
</dbReference>
<reference evidence="4 5" key="1">
    <citation type="submission" date="2020-05" db="EMBL/GenBank/DDBJ databases">
        <title>Complete genome sequence of of a novel Thermoleptolyngbya strain isolated from hot springs of Ganzi, Sichuan China.</title>
        <authorList>
            <person name="Tang J."/>
            <person name="Daroch M."/>
            <person name="Li L."/>
            <person name="Waleron K."/>
            <person name="Waleron M."/>
            <person name="Waleron M."/>
        </authorList>
    </citation>
    <scope>NUCLEOTIDE SEQUENCE [LARGE SCALE GENOMIC DNA]</scope>
    <source>
        <strain evidence="4 5">PKUAC-SCTA183</strain>
    </source>
</reference>
<dbReference type="InterPro" id="IPR003823">
    <property type="entry name" value="CP12_dom"/>
</dbReference>
<proteinExistence type="predicted"/>
<dbReference type="Gene3D" id="3.10.580.10">
    <property type="entry name" value="CBS-domain"/>
    <property type="match status" value="1"/>
</dbReference>
<dbReference type="KEGG" id="theu:HPC62_15760"/>
<evidence type="ECO:0000259" key="3">
    <source>
        <dbReference type="PROSITE" id="PS51371"/>
    </source>
</evidence>
<dbReference type="AlphaFoldDB" id="A0A6M8BDV5"/>
<keyword evidence="1 2" id="KW-0129">CBS domain</keyword>
<accession>A0A6M8BDV5</accession>
<dbReference type="PROSITE" id="PS51371">
    <property type="entry name" value="CBS"/>
    <property type="match status" value="2"/>
</dbReference>
<dbReference type="PANTHER" id="PTHR43080:SF2">
    <property type="entry name" value="CBS DOMAIN-CONTAINING PROTEIN"/>
    <property type="match status" value="1"/>
</dbReference>
<dbReference type="PANTHER" id="PTHR43080">
    <property type="entry name" value="CBS DOMAIN-CONTAINING PROTEIN CBSX3, MITOCHONDRIAL"/>
    <property type="match status" value="1"/>
</dbReference>
<dbReference type="CDD" id="cd04630">
    <property type="entry name" value="CBS_pair_bac"/>
    <property type="match status" value="1"/>
</dbReference>
<protein>
    <submittedName>
        <fullName evidence="4">CBS domain-containing protein</fullName>
    </submittedName>
</protein>
<dbReference type="InterPro" id="IPR051257">
    <property type="entry name" value="Diverse_CBS-Domain"/>
</dbReference>
<dbReference type="SMART" id="SM00116">
    <property type="entry name" value="CBS"/>
    <property type="match status" value="2"/>
</dbReference>
<dbReference type="EMBL" id="CP053661">
    <property type="protein sequence ID" value="QKD84994.1"/>
    <property type="molecule type" value="Genomic_DNA"/>
</dbReference>
<evidence type="ECO:0000256" key="1">
    <source>
        <dbReference type="ARBA" id="ARBA00023122"/>
    </source>
</evidence>
<dbReference type="InterPro" id="IPR046342">
    <property type="entry name" value="CBS_dom_sf"/>
</dbReference>
<dbReference type="Pfam" id="PF00571">
    <property type="entry name" value="CBS"/>
    <property type="match status" value="2"/>
</dbReference>
<keyword evidence="5" id="KW-1185">Reference proteome</keyword>
<dbReference type="SMART" id="SM01093">
    <property type="entry name" value="CP12"/>
    <property type="match status" value="1"/>
</dbReference>
<sequence>MMLKASEVMSKEVATIRGSATVYEAVKLMKEKATRTLIVELRHSQDAYGIVTETDVVYKVVAYGLDPARVRVFEIMTKPCIVVNPDLGVEYVARLFANTGIHSAPVIQGGLLGLITLNDILTKGDFVEQPKAVLLENQLQEAIAHARQVCAAKGIDSPDCAAAWDIVEELRAEAAHQKANRTYGDITGGKSAFEQYCEENPDAPEARMYDS</sequence>
<organism evidence="4 5">
    <name type="scientific">Thermoleptolyngbya sichuanensis A183</name>
    <dbReference type="NCBI Taxonomy" id="2737172"/>
    <lineage>
        <taxon>Bacteria</taxon>
        <taxon>Bacillati</taxon>
        <taxon>Cyanobacteriota</taxon>
        <taxon>Cyanophyceae</taxon>
        <taxon>Oculatellales</taxon>
        <taxon>Oculatellaceae</taxon>
        <taxon>Thermoleptolyngbya</taxon>
        <taxon>Thermoleptolyngbya sichuanensis</taxon>
    </lineage>
</organism>